<accession>A0A9P7KL66</accession>
<dbReference type="EMBL" id="JABCKI010000132">
    <property type="protein sequence ID" value="KAG5652380.1"/>
    <property type="molecule type" value="Genomic_DNA"/>
</dbReference>
<keyword evidence="3" id="KW-1185">Reference proteome</keyword>
<gene>
    <name evidence="2" type="ORF">H0H81_005210</name>
</gene>
<reference evidence="2" key="2">
    <citation type="submission" date="2021-10" db="EMBL/GenBank/DDBJ databases">
        <title>Phylogenomics reveals ancestral predisposition of the termite-cultivated fungus Termitomyces towards a domesticated lifestyle.</title>
        <authorList>
            <person name="Auxier B."/>
            <person name="Grum-Grzhimaylo A."/>
            <person name="Cardenas M.E."/>
            <person name="Lodge J.D."/>
            <person name="Laessoe T."/>
            <person name="Pedersen O."/>
            <person name="Smith M.E."/>
            <person name="Kuyper T.W."/>
            <person name="Franco-Molano E.A."/>
            <person name="Baroni T.J."/>
            <person name="Aanen D.K."/>
        </authorList>
    </citation>
    <scope>NUCLEOTIDE SEQUENCE</scope>
    <source>
        <strain evidence="2">D49</strain>
    </source>
</reference>
<dbReference type="OrthoDB" id="2930126at2759"/>
<evidence type="ECO:0000313" key="2">
    <source>
        <dbReference type="EMBL" id="KAG5652380.1"/>
    </source>
</evidence>
<sequence length="163" mass="19180">MPVITTYSSASFCNRKAATPPLQREQRARRVQEAASKNKKRQRRNLEQRKAYFEAERWAKIVSPYSVKCIACGKYQLLETDGPYYTHRWDSHRDSCKRIKEMEMDEENEDMSTEDELITMEGCKSDQTDMKQAEEQVCAFLQKLWLKNGARRGCQRDRIENGL</sequence>
<evidence type="ECO:0000256" key="1">
    <source>
        <dbReference type="SAM" id="MobiDB-lite"/>
    </source>
</evidence>
<evidence type="ECO:0000313" key="3">
    <source>
        <dbReference type="Proteomes" id="UP000717328"/>
    </source>
</evidence>
<dbReference type="AlphaFoldDB" id="A0A9P7KL66"/>
<proteinExistence type="predicted"/>
<dbReference type="Proteomes" id="UP000717328">
    <property type="component" value="Unassembled WGS sequence"/>
</dbReference>
<protein>
    <submittedName>
        <fullName evidence="2">Uncharacterized protein</fullName>
    </submittedName>
</protein>
<organism evidence="2 3">
    <name type="scientific">Sphagnurus paluster</name>
    <dbReference type="NCBI Taxonomy" id="117069"/>
    <lineage>
        <taxon>Eukaryota</taxon>
        <taxon>Fungi</taxon>
        <taxon>Dikarya</taxon>
        <taxon>Basidiomycota</taxon>
        <taxon>Agaricomycotina</taxon>
        <taxon>Agaricomycetes</taxon>
        <taxon>Agaricomycetidae</taxon>
        <taxon>Agaricales</taxon>
        <taxon>Tricholomatineae</taxon>
        <taxon>Lyophyllaceae</taxon>
        <taxon>Sphagnurus</taxon>
    </lineage>
</organism>
<name>A0A9P7KL66_9AGAR</name>
<feature type="region of interest" description="Disordered" evidence="1">
    <location>
        <begin position="18"/>
        <end position="45"/>
    </location>
</feature>
<reference evidence="2" key="1">
    <citation type="submission" date="2021-02" db="EMBL/GenBank/DDBJ databases">
        <authorList>
            <person name="Nieuwenhuis M."/>
            <person name="Van De Peppel L.J.J."/>
        </authorList>
    </citation>
    <scope>NUCLEOTIDE SEQUENCE</scope>
    <source>
        <strain evidence="2">D49</strain>
    </source>
</reference>
<comment type="caution">
    <text evidence="2">The sequence shown here is derived from an EMBL/GenBank/DDBJ whole genome shotgun (WGS) entry which is preliminary data.</text>
</comment>